<dbReference type="Proteomes" id="UP000662200">
    <property type="component" value="Unassembled WGS sequence"/>
</dbReference>
<accession>A0A8J3BV32</accession>
<keyword evidence="2" id="KW-0472">Membrane</keyword>
<evidence type="ECO:0000256" key="2">
    <source>
        <dbReference type="SAM" id="Phobius"/>
    </source>
</evidence>
<evidence type="ECO:0000256" key="1">
    <source>
        <dbReference type="SAM" id="MobiDB-lite"/>
    </source>
</evidence>
<protein>
    <submittedName>
        <fullName evidence="3">Uncharacterized protein</fullName>
    </submittedName>
</protein>
<gene>
    <name evidence="3" type="ORF">GCM10010124_38620</name>
</gene>
<proteinExistence type="predicted"/>
<reference evidence="3" key="2">
    <citation type="submission" date="2020-09" db="EMBL/GenBank/DDBJ databases">
        <authorList>
            <person name="Sun Q."/>
            <person name="Ohkuma M."/>
        </authorList>
    </citation>
    <scope>NUCLEOTIDE SEQUENCE</scope>
    <source>
        <strain evidence="3">JCM 3091</strain>
    </source>
</reference>
<dbReference type="EMBL" id="BMQC01000021">
    <property type="protein sequence ID" value="GGK42095.1"/>
    <property type="molecule type" value="Genomic_DNA"/>
</dbReference>
<organism evidence="3 4">
    <name type="scientific">Pilimelia terevasa</name>
    <dbReference type="NCBI Taxonomy" id="53372"/>
    <lineage>
        <taxon>Bacteria</taxon>
        <taxon>Bacillati</taxon>
        <taxon>Actinomycetota</taxon>
        <taxon>Actinomycetes</taxon>
        <taxon>Micromonosporales</taxon>
        <taxon>Micromonosporaceae</taxon>
        <taxon>Pilimelia</taxon>
    </lineage>
</organism>
<keyword evidence="2" id="KW-1133">Transmembrane helix</keyword>
<dbReference type="AlphaFoldDB" id="A0A8J3BV32"/>
<sequence length="180" mass="18555">MTILVMSANFPADPKTPLRLRHLRPHRPEHWAVPPPPPTAVPDAATFVPAPLDAAGGAGSYSHGAEVTCGECGLTVAYRRLSDRGLAREQARRDRGRRWGRRMRAAAAGPALGLAVLAAAVGNAVPAAAAGLGGLLLLWLAWRGPGAAPPVSPHVVPRQPGHPDHDVTAAVPAAPRAPAG</sequence>
<evidence type="ECO:0000313" key="4">
    <source>
        <dbReference type="Proteomes" id="UP000662200"/>
    </source>
</evidence>
<keyword evidence="2" id="KW-0812">Transmembrane</keyword>
<feature type="compositionally biased region" description="Low complexity" evidence="1">
    <location>
        <begin position="169"/>
        <end position="180"/>
    </location>
</feature>
<keyword evidence="4" id="KW-1185">Reference proteome</keyword>
<comment type="caution">
    <text evidence="3">The sequence shown here is derived from an EMBL/GenBank/DDBJ whole genome shotgun (WGS) entry which is preliminary data.</text>
</comment>
<feature type="region of interest" description="Disordered" evidence="1">
    <location>
        <begin position="149"/>
        <end position="180"/>
    </location>
</feature>
<evidence type="ECO:0000313" key="3">
    <source>
        <dbReference type="EMBL" id="GGK42095.1"/>
    </source>
</evidence>
<reference evidence="3" key="1">
    <citation type="journal article" date="2014" name="Int. J. Syst. Evol. Microbiol.">
        <title>Complete genome sequence of Corynebacterium casei LMG S-19264T (=DSM 44701T), isolated from a smear-ripened cheese.</title>
        <authorList>
            <consortium name="US DOE Joint Genome Institute (JGI-PGF)"/>
            <person name="Walter F."/>
            <person name="Albersmeier A."/>
            <person name="Kalinowski J."/>
            <person name="Ruckert C."/>
        </authorList>
    </citation>
    <scope>NUCLEOTIDE SEQUENCE</scope>
    <source>
        <strain evidence="3">JCM 3091</strain>
    </source>
</reference>
<name>A0A8J3BV32_9ACTN</name>
<feature type="transmembrane region" description="Helical" evidence="2">
    <location>
        <begin position="111"/>
        <end position="142"/>
    </location>
</feature>